<dbReference type="AlphaFoldDB" id="A0A5B7GIP2"/>
<dbReference type="Proteomes" id="UP000324222">
    <property type="component" value="Unassembled WGS sequence"/>
</dbReference>
<gene>
    <name evidence="1" type="ORF">E2C01_051111</name>
</gene>
<sequence length="152" mass="16244">MELGGFNHTGTATEFRLSAASSSGTRSADGCCIQTLPPNSIPDTGRSLSNATCASAVTSAHLSILSTVTKLSTTLIHQYHTIILSSGNSPLVMFLHSDCCAAMSLNTEMRYLSSAMSTLPWHKNGRYQSNPNLTKDDVVLTRVRQVLPACKP</sequence>
<name>A0A5B7GIP2_PORTR</name>
<protein>
    <submittedName>
        <fullName evidence="1">Uncharacterized protein</fullName>
    </submittedName>
</protein>
<dbReference type="EMBL" id="VSRR010014534">
    <property type="protein sequence ID" value="MPC57137.1"/>
    <property type="molecule type" value="Genomic_DNA"/>
</dbReference>
<keyword evidence="2" id="KW-1185">Reference proteome</keyword>
<organism evidence="1 2">
    <name type="scientific">Portunus trituberculatus</name>
    <name type="common">Swimming crab</name>
    <name type="synonym">Neptunus trituberculatus</name>
    <dbReference type="NCBI Taxonomy" id="210409"/>
    <lineage>
        <taxon>Eukaryota</taxon>
        <taxon>Metazoa</taxon>
        <taxon>Ecdysozoa</taxon>
        <taxon>Arthropoda</taxon>
        <taxon>Crustacea</taxon>
        <taxon>Multicrustacea</taxon>
        <taxon>Malacostraca</taxon>
        <taxon>Eumalacostraca</taxon>
        <taxon>Eucarida</taxon>
        <taxon>Decapoda</taxon>
        <taxon>Pleocyemata</taxon>
        <taxon>Brachyura</taxon>
        <taxon>Eubrachyura</taxon>
        <taxon>Portunoidea</taxon>
        <taxon>Portunidae</taxon>
        <taxon>Portuninae</taxon>
        <taxon>Portunus</taxon>
    </lineage>
</organism>
<accession>A0A5B7GIP2</accession>
<evidence type="ECO:0000313" key="1">
    <source>
        <dbReference type="EMBL" id="MPC57137.1"/>
    </source>
</evidence>
<reference evidence="1 2" key="1">
    <citation type="submission" date="2019-05" db="EMBL/GenBank/DDBJ databases">
        <title>Another draft genome of Portunus trituberculatus and its Hox gene families provides insights of decapod evolution.</title>
        <authorList>
            <person name="Jeong J.-H."/>
            <person name="Song I."/>
            <person name="Kim S."/>
            <person name="Choi T."/>
            <person name="Kim D."/>
            <person name="Ryu S."/>
            <person name="Kim W."/>
        </authorList>
    </citation>
    <scope>NUCLEOTIDE SEQUENCE [LARGE SCALE GENOMIC DNA]</scope>
    <source>
        <tissue evidence="1">Muscle</tissue>
    </source>
</reference>
<evidence type="ECO:0000313" key="2">
    <source>
        <dbReference type="Proteomes" id="UP000324222"/>
    </source>
</evidence>
<comment type="caution">
    <text evidence="1">The sequence shown here is derived from an EMBL/GenBank/DDBJ whole genome shotgun (WGS) entry which is preliminary data.</text>
</comment>
<proteinExistence type="predicted"/>